<evidence type="ECO:0000256" key="2">
    <source>
        <dbReference type="ARBA" id="ARBA00022475"/>
    </source>
</evidence>
<keyword evidence="7 10" id="KW-0012">Acyltransferase</keyword>
<protein>
    <submittedName>
        <fullName evidence="10">Acyltransferase</fullName>
    </submittedName>
</protein>
<keyword evidence="4 8" id="KW-0812">Transmembrane</keyword>
<dbReference type="RefSeq" id="WP_102198304.1">
    <property type="nucleotide sequence ID" value="NZ_CAUPDS010000003.1"/>
</dbReference>
<keyword evidence="5 8" id="KW-1133">Transmembrane helix</keyword>
<keyword evidence="2" id="KW-1003">Cell membrane</keyword>
<proteinExistence type="predicted"/>
<feature type="domain" description="Acyltransferase 3" evidence="9">
    <location>
        <begin position="4"/>
        <end position="328"/>
    </location>
</feature>
<reference evidence="10 11" key="1">
    <citation type="submission" date="2017-09" db="EMBL/GenBank/DDBJ databases">
        <title>Bacterial strain isolated from the female urinary microbiota.</title>
        <authorList>
            <person name="Thomas-White K."/>
            <person name="Kumar N."/>
            <person name="Forster S."/>
            <person name="Putonti C."/>
            <person name="Lawley T."/>
            <person name="Wolfe A.J."/>
        </authorList>
    </citation>
    <scope>NUCLEOTIDE SEQUENCE [LARGE SCALE GENOMIC DNA]</scope>
    <source>
        <strain evidence="10 11">UMB0204</strain>
    </source>
</reference>
<dbReference type="GO" id="GO:0005886">
    <property type="term" value="C:plasma membrane"/>
    <property type="evidence" value="ECO:0007669"/>
    <property type="project" value="UniProtKB-SubCell"/>
</dbReference>
<dbReference type="SUPFAM" id="SSF52266">
    <property type="entry name" value="SGNH hydrolase"/>
    <property type="match status" value="1"/>
</dbReference>
<evidence type="ECO:0000256" key="1">
    <source>
        <dbReference type="ARBA" id="ARBA00004651"/>
    </source>
</evidence>
<dbReference type="GO" id="GO:0016747">
    <property type="term" value="F:acyltransferase activity, transferring groups other than amino-acyl groups"/>
    <property type="evidence" value="ECO:0007669"/>
    <property type="project" value="InterPro"/>
</dbReference>
<dbReference type="GeneID" id="84578955"/>
<evidence type="ECO:0000256" key="3">
    <source>
        <dbReference type="ARBA" id="ARBA00022679"/>
    </source>
</evidence>
<feature type="transmembrane region" description="Helical" evidence="8">
    <location>
        <begin position="29"/>
        <end position="50"/>
    </location>
</feature>
<evidence type="ECO:0000256" key="6">
    <source>
        <dbReference type="ARBA" id="ARBA00023136"/>
    </source>
</evidence>
<feature type="transmembrane region" description="Helical" evidence="8">
    <location>
        <begin position="313"/>
        <end position="334"/>
    </location>
</feature>
<feature type="transmembrane region" description="Helical" evidence="8">
    <location>
        <begin position="232"/>
        <end position="251"/>
    </location>
</feature>
<feature type="transmembrane region" description="Helical" evidence="8">
    <location>
        <begin position="288"/>
        <end position="307"/>
    </location>
</feature>
<evidence type="ECO:0000256" key="8">
    <source>
        <dbReference type="SAM" id="Phobius"/>
    </source>
</evidence>
<evidence type="ECO:0000313" key="11">
    <source>
        <dbReference type="Proteomes" id="UP000235658"/>
    </source>
</evidence>
<keyword evidence="6 8" id="KW-0472">Membrane</keyword>
<accession>A0A2N6UI77</accession>
<feature type="transmembrane region" description="Helical" evidence="8">
    <location>
        <begin position="140"/>
        <end position="158"/>
    </location>
</feature>
<sequence>MRIKGLDYIRVLGIFLVVAYHFFPNFIPGGFLGVNILFVLSGFLITYHLLREIYKNKEIDIKKFYYKRFVRIFPPLLLMVFITSLICFFINKDYSVRFLDQFISALSFNYNIFELVRGGSYEGGFVKQLFMPTWSLAIEVHFYLLWPLVLTLLINTFDKDRNFKEKFSSLLMKVCIFLYLLSYFLMVYLVANYNNAIAFVYFFDFTRMGSFLMGAFAALFVGKIRKLPYKTLTALLSLALIGLSFILSYSNELTYKFGFILADLFTVLMIITSYSNKNIREYKFINTLSMYSYGIFLFHWPSFVIITSFFENYWGIILSIFVTGILTLVNFHLFEPLFKEKNTNRREKNHRLSNAISQIFIGLIFISSIAMAYILNENAHNMVKIEKTIFEKSIKQDIDKMKMDKNLLDMAIKKAENKDYAAKKENVMINVLGDSVLLGNRDMLQENIKNLHVNAEGSRPIDSASDIIKQMKKDGNLGSVVVIALGTNAIKDPKESLEEIIRTVPKKTRVIFVTCYDNRYDQPHRVSVAMRDLSKKYDFITLMDWEKEGMAHPEYYSGTDGVHFYGKLNAYDAYLKMLEKSIDQSLKSKAKK</sequence>
<evidence type="ECO:0000259" key="9">
    <source>
        <dbReference type="Pfam" id="PF01757"/>
    </source>
</evidence>
<name>A0A2N6UI77_9FIRM</name>
<comment type="subcellular location">
    <subcellularLocation>
        <location evidence="1">Cell membrane</location>
        <topology evidence="1">Multi-pass membrane protein</topology>
    </subcellularLocation>
</comment>
<evidence type="ECO:0000256" key="7">
    <source>
        <dbReference type="ARBA" id="ARBA00023315"/>
    </source>
</evidence>
<dbReference type="PANTHER" id="PTHR23028">
    <property type="entry name" value="ACETYLTRANSFERASE"/>
    <property type="match status" value="1"/>
</dbReference>
<dbReference type="Pfam" id="PF01757">
    <property type="entry name" value="Acyl_transf_3"/>
    <property type="match status" value="1"/>
</dbReference>
<feature type="transmembrane region" description="Helical" evidence="8">
    <location>
        <begin position="70"/>
        <end position="91"/>
    </location>
</feature>
<organism evidence="10 11">
    <name type="scientific">Anaerococcus hydrogenalis</name>
    <dbReference type="NCBI Taxonomy" id="33029"/>
    <lineage>
        <taxon>Bacteria</taxon>
        <taxon>Bacillati</taxon>
        <taxon>Bacillota</taxon>
        <taxon>Tissierellia</taxon>
        <taxon>Tissierellales</taxon>
        <taxon>Peptoniphilaceae</taxon>
        <taxon>Anaerococcus</taxon>
    </lineage>
</organism>
<dbReference type="PANTHER" id="PTHR23028:SF53">
    <property type="entry name" value="ACYL_TRANSF_3 DOMAIN-CONTAINING PROTEIN"/>
    <property type="match status" value="1"/>
</dbReference>
<comment type="caution">
    <text evidence="10">The sequence shown here is derived from an EMBL/GenBank/DDBJ whole genome shotgun (WGS) entry which is preliminary data.</text>
</comment>
<feature type="transmembrane region" description="Helical" evidence="8">
    <location>
        <begin position="257"/>
        <end position="276"/>
    </location>
</feature>
<feature type="transmembrane region" description="Helical" evidence="8">
    <location>
        <begin position="355"/>
        <end position="375"/>
    </location>
</feature>
<evidence type="ECO:0000256" key="4">
    <source>
        <dbReference type="ARBA" id="ARBA00022692"/>
    </source>
</evidence>
<dbReference type="InterPro" id="IPR050879">
    <property type="entry name" value="Acyltransferase_3"/>
</dbReference>
<feature type="transmembrane region" description="Helical" evidence="8">
    <location>
        <begin position="197"/>
        <end position="220"/>
    </location>
</feature>
<dbReference type="EMBL" id="PNHP01000004">
    <property type="protein sequence ID" value="PMC81282.1"/>
    <property type="molecule type" value="Genomic_DNA"/>
</dbReference>
<evidence type="ECO:0000313" key="10">
    <source>
        <dbReference type="EMBL" id="PMC81282.1"/>
    </source>
</evidence>
<dbReference type="Proteomes" id="UP000235658">
    <property type="component" value="Unassembled WGS sequence"/>
</dbReference>
<feature type="transmembrane region" description="Helical" evidence="8">
    <location>
        <begin position="7"/>
        <end position="23"/>
    </location>
</feature>
<feature type="transmembrane region" description="Helical" evidence="8">
    <location>
        <begin position="170"/>
        <end position="191"/>
    </location>
</feature>
<dbReference type="InterPro" id="IPR002656">
    <property type="entry name" value="Acyl_transf_3_dom"/>
</dbReference>
<gene>
    <name evidence="10" type="ORF">CJ192_07130</name>
</gene>
<evidence type="ECO:0000256" key="5">
    <source>
        <dbReference type="ARBA" id="ARBA00022989"/>
    </source>
</evidence>
<dbReference type="InterPro" id="IPR036514">
    <property type="entry name" value="SGNH_hydro_sf"/>
</dbReference>
<dbReference type="AlphaFoldDB" id="A0A2N6UI77"/>
<dbReference type="Gene3D" id="3.40.50.1110">
    <property type="entry name" value="SGNH hydrolase"/>
    <property type="match status" value="1"/>
</dbReference>
<keyword evidence="3 10" id="KW-0808">Transferase</keyword>
<dbReference type="GO" id="GO:0009103">
    <property type="term" value="P:lipopolysaccharide biosynthetic process"/>
    <property type="evidence" value="ECO:0007669"/>
    <property type="project" value="TreeGrafter"/>
</dbReference>